<dbReference type="AlphaFoldDB" id="A0A0F9RXD6"/>
<protein>
    <submittedName>
        <fullName evidence="1">Uncharacterized protein</fullName>
    </submittedName>
</protein>
<feature type="non-terminal residue" evidence="1">
    <location>
        <position position="57"/>
    </location>
</feature>
<reference evidence="1" key="1">
    <citation type="journal article" date="2015" name="Nature">
        <title>Complex archaea that bridge the gap between prokaryotes and eukaryotes.</title>
        <authorList>
            <person name="Spang A."/>
            <person name="Saw J.H."/>
            <person name="Jorgensen S.L."/>
            <person name="Zaremba-Niedzwiedzka K."/>
            <person name="Martijn J."/>
            <person name="Lind A.E."/>
            <person name="van Eijk R."/>
            <person name="Schleper C."/>
            <person name="Guy L."/>
            <person name="Ettema T.J."/>
        </authorList>
    </citation>
    <scope>NUCLEOTIDE SEQUENCE</scope>
</reference>
<proteinExistence type="predicted"/>
<dbReference type="SUPFAM" id="SSF47598">
    <property type="entry name" value="Ribbon-helix-helix"/>
    <property type="match status" value="1"/>
</dbReference>
<comment type="caution">
    <text evidence="1">The sequence shown here is derived from an EMBL/GenBank/DDBJ whole genome shotgun (WGS) entry which is preliminary data.</text>
</comment>
<sequence>MSSEKRELRTEAVSITVTPTQRAMVDMMAERDDRSMASMLRIIIAEAFEKRGLTLDQ</sequence>
<gene>
    <name evidence="1" type="ORF">LCGC14_0842200</name>
</gene>
<dbReference type="InterPro" id="IPR010985">
    <property type="entry name" value="Ribbon_hlx_hlx"/>
</dbReference>
<name>A0A0F9RXD6_9ZZZZ</name>
<organism evidence="1">
    <name type="scientific">marine sediment metagenome</name>
    <dbReference type="NCBI Taxonomy" id="412755"/>
    <lineage>
        <taxon>unclassified sequences</taxon>
        <taxon>metagenomes</taxon>
        <taxon>ecological metagenomes</taxon>
    </lineage>
</organism>
<evidence type="ECO:0000313" key="1">
    <source>
        <dbReference type="EMBL" id="KKN29606.1"/>
    </source>
</evidence>
<dbReference type="EMBL" id="LAZR01002473">
    <property type="protein sequence ID" value="KKN29606.1"/>
    <property type="molecule type" value="Genomic_DNA"/>
</dbReference>
<accession>A0A0F9RXD6</accession>
<dbReference type="GO" id="GO:0006355">
    <property type="term" value="P:regulation of DNA-templated transcription"/>
    <property type="evidence" value="ECO:0007669"/>
    <property type="project" value="InterPro"/>
</dbReference>